<dbReference type="RefSeq" id="WP_086487011.1">
    <property type="nucleotide sequence ID" value="NZ_MSLT01000006.1"/>
</dbReference>
<dbReference type="EMBL" id="MSLT01000006">
    <property type="protein sequence ID" value="OUD15416.1"/>
    <property type="molecule type" value="Genomic_DNA"/>
</dbReference>
<name>A0A251XBG8_9GAMM</name>
<dbReference type="Pfam" id="PF13466">
    <property type="entry name" value="STAS_2"/>
    <property type="match status" value="1"/>
</dbReference>
<dbReference type="Gene3D" id="3.30.750.24">
    <property type="entry name" value="STAS domain"/>
    <property type="match status" value="1"/>
</dbReference>
<accession>A0A251XBG8</accession>
<dbReference type="PROSITE" id="PS50801">
    <property type="entry name" value="STAS"/>
    <property type="match status" value="1"/>
</dbReference>
<reference evidence="2 3" key="1">
    <citation type="submission" date="2016-12" db="EMBL/GenBank/DDBJ databases">
        <title>Thioflexothrix psekupsii D3 genome sequencing and assembly.</title>
        <authorList>
            <person name="Fomenkov A."/>
            <person name="Vincze T."/>
            <person name="Grabovich M."/>
            <person name="Anton B.P."/>
            <person name="Dubinina G."/>
            <person name="Orlova M."/>
            <person name="Belousova E."/>
            <person name="Roberts R.J."/>
        </authorList>
    </citation>
    <scope>NUCLEOTIDE SEQUENCE [LARGE SCALE GENOMIC DNA]</scope>
    <source>
        <strain evidence="2">D3</strain>
    </source>
</reference>
<sequence length="111" mass="12966">MNFMTTRWLNDIPILSCESRLIADILLPLRHSWYECIKQYHGRLVLDCSQVSHVDATSLGLLVFLQQIARQEGGELRLLHPSPEMVTGLERVRLQHTFAFYYDDDVATRYE</sequence>
<dbReference type="AlphaFoldDB" id="A0A251XBG8"/>
<dbReference type="InterPro" id="IPR002645">
    <property type="entry name" value="STAS_dom"/>
</dbReference>
<dbReference type="Proteomes" id="UP000194798">
    <property type="component" value="Unassembled WGS sequence"/>
</dbReference>
<proteinExistence type="predicted"/>
<gene>
    <name evidence="2" type="ORF">TPSD3_02490</name>
</gene>
<evidence type="ECO:0000313" key="2">
    <source>
        <dbReference type="EMBL" id="OUD15416.1"/>
    </source>
</evidence>
<dbReference type="CDD" id="cd07043">
    <property type="entry name" value="STAS_anti-anti-sigma_factors"/>
    <property type="match status" value="1"/>
</dbReference>
<evidence type="ECO:0000259" key="1">
    <source>
        <dbReference type="PROSITE" id="PS50801"/>
    </source>
</evidence>
<protein>
    <recommendedName>
        <fullName evidence="1">STAS domain-containing protein</fullName>
    </recommendedName>
</protein>
<feature type="domain" description="STAS" evidence="1">
    <location>
        <begin position="44"/>
        <end position="111"/>
    </location>
</feature>
<organism evidence="2 3">
    <name type="scientific">Thioflexithrix psekupsensis</name>
    <dbReference type="NCBI Taxonomy" id="1570016"/>
    <lineage>
        <taxon>Bacteria</taxon>
        <taxon>Pseudomonadati</taxon>
        <taxon>Pseudomonadota</taxon>
        <taxon>Gammaproteobacteria</taxon>
        <taxon>Thiotrichales</taxon>
        <taxon>Thioflexithrix</taxon>
    </lineage>
</organism>
<dbReference type="OrthoDB" id="9796076at2"/>
<evidence type="ECO:0000313" key="3">
    <source>
        <dbReference type="Proteomes" id="UP000194798"/>
    </source>
</evidence>
<keyword evidence="3" id="KW-1185">Reference proteome</keyword>
<comment type="caution">
    <text evidence="2">The sequence shown here is derived from an EMBL/GenBank/DDBJ whole genome shotgun (WGS) entry which is preliminary data.</text>
</comment>
<dbReference type="SUPFAM" id="SSF52091">
    <property type="entry name" value="SpoIIaa-like"/>
    <property type="match status" value="1"/>
</dbReference>
<dbReference type="InterPro" id="IPR036513">
    <property type="entry name" value="STAS_dom_sf"/>
</dbReference>
<dbReference type="InterPro" id="IPR058548">
    <property type="entry name" value="MlaB-like_STAS"/>
</dbReference>